<gene>
    <name evidence="2" type="ORF">GGD89_001959</name>
</gene>
<dbReference type="InterPro" id="IPR006311">
    <property type="entry name" value="TAT_signal"/>
</dbReference>
<dbReference type="RefSeq" id="WP_184044579.1">
    <property type="nucleotide sequence ID" value="NZ_JACIGK010000012.1"/>
</dbReference>
<comment type="caution">
    <text evidence="2">The sequence shown here is derived from an EMBL/GenBank/DDBJ whole genome shotgun (WGS) entry which is preliminary data.</text>
</comment>
<accession>A0A7W6W9Z5</accession>
<protein>
    <recommendedName>
        <fullName evidence="4">DUF4136 domain-containing protein</fullName>
    </recommendedName>
</protein>
<evidence type="ECO:0000256" key="1">
    <source>
        <dbReference type="SAM" id="SignalP"/>
    </source>
</evidence>
<feature type="chain" id="PRO_5030729145" description="DUF4136 domain-containing protein" evidence="1">
    <location>
        <begin position="33"/>
        <end position="253"/>
    </location>
</feature>
<dbReference type="Proteomes" id="UP000554286">
    <property type="component" value="Unassembled WGS sequence"/>
</dbReference>
<dbReference type="AlphaFoldDB" id="A0A7W6W9Z5"/>
<organism evidence="2 3">
    <name type="scientific">Roseospira visakhapatnamensis</name>
    <dbReference type="NCBI Taxonomy" id="390880"/>
    <lineage>
        <taxon>Bacteria</taxon>
        <taxon>Pseudomonadati</taxon>
        <taxon>Pseudomonadota</taxon>
        <taxon>Alphaproteobacteria</taxon>
        <taxon>Rhodospirillales</taxon>
        <taxon>Rhodospirillaceae</taxon>
        <taxon>Roseospira</taxon>
    </lineage>
</organism>
<name>A0A7W6W9Z5_9PROT</name>
<dbReference type="PROSITE" id="PS51318">
    <property type="entry name" value="TAT"/>
    <property type="match status" value="1"/>
</dbReference>
<dbReference type="EMBL" id="JACIGK010000012">
    <property type="protein sequence ID" value="MBB4266328.1"/>
    <property type="molecule type" value="Genomic_DNA"/>
</dbReference>
<proteinExistence type="predicted"/>
<feature type="signal peptide" evidence="1">
    <location>
        <begin position="1"/>
        <end position="32"/>
    </location>
</feature>
<evidence type="ECO:0008006" key="4">
    <source>
        <dbReference type="Google" id="ProtNLM"/>
    </source>
</evidence>
<evidence type="ECO:0000313" key="3">
    <source>
        <dbReference type="Proteomes" id="UP000554286"/>
    </source>
</evidence>
<evidence type="ECO:0000313" key="2">
    <source>
        <dbReference type="EMBL" id="MBB4266328.1"/>
    </source>
</evidence>
<reference evidence="2 3" key="1">
    <citation type="submission" date="2020-08" db="EMBL/GenBank/DDBJ databases">
        <title>Genome sequencing of Purple Non-Sulfur Bacteria from various extreme environments.</title>
        <authorList>
            <person name="Mayer M."/>
        </authorList>
    </citation>
    <scope>NUCLEOTIDE SEQUENCE [LARGE SCALE GENOMIC DNA]</scope>
    <source>
        <strain evidence="2 3">JA131</strain>
    </source>
</reference>
<sequence>MPAPRRACLILALAVTLLAAGPAARLAPPAWALEDPPPLTSTWDPTVPPLRVTISAAAHAPMPTGAALVLQGHDDAPQHRRIMASLEETLAVVGGRGAAPTPLDLSYSLYVIPAGAPPKAAAVMGALEPRPIHHTRGISATRQAGARWGQPEGLPRGIPVTDLRGRGAPHGLVLSQDRSAFGAVLRLELLVRDQRDGTPLWSGWADSTTRGLRRDQVVALVAEHVLATLGQTVVGREITVPVPAALGGTAPAE</sequence>
<keyword evidence="3" id="KW-1185">Reference proteome</keyword>
<keyword evidence="1" id="KW-0732">Signal</keyword>